<evidence type="ECO:0000256" key="1">
    <source>
        <dbReference type="SAM" id="MobiDB-lite"/>
    </source>
</evidence>
<dbReference type="Proteomes" id="UP001165090">
    <property type="component" value="Unassembled WGS sequence"/>
</dbReference>
<reference evidence="2 3" key="1">
    <citation type="journal article" date="2023" name="IScience">
        <title>Expanded male sex-determining region conserved during the evolution of homothallism in the green alga Volvox.</title>
        <authorList>
            <person name="Yamamoto K."/>
            <person name="Matsuzaki R."/>
            <person name="Mahakham W."/>
            <person name="Heman W."/>
            <person name="Sekimoto H."/>
            <person name="Kawachi M."/>
            <person name="Minakuchi Y."/>
            <person name="Toyoda A."/>
            <person name="Nozaki H."/>
        </authorList>
    </citation>
    <scope>NUCLEOTIDE SEQUENCE [LARGE SCALE GENOMIC DNA]</scope>
    <source>
        <strain evidence="2 3">NIES-4468</strain>
    </source>
</reference>
<feature type="non-terminal residue" evidence="2">
    <location>
        <position position="100"/>
    </location>
</feature>
<evidence type="ECO:0000313" key="2">
    <source>
        <dbReference type="EMBL" id="GLI59963.1"/>
    </source>
</evidence>
<keyword evidence="3" id="KW-1185">Reference proteome</keyword>
<accession>A0ABQ5RRN6</accession>
<gene>
    <name evidence="2" type="ORF">VaNZ11_002018</name>
</gene>
<protein>
    <submittedName>
        <fullName evidence="2">Uncharacterized protein</fullName>
    </submittedName>
</protein>
<proteinExistence type="predicted"/>
<name>A0ABQ5RRN6_9CHLO</name>
<sequence>MDTSKGMGKHHIGGTSRLGASWSIEPQLPPSPSLAPPPPPRSTPIAVQPHPRATDATSRKLHEGRGDPIRGGNVGTGWCGTRVAAAAAAAPSASGVRAVR</sequence>
<feature type="compositionally biased region" description="Basic and acidic residues" evidence="1">
    <location>
        <begin position="57"/>
        <end position="68"/>
    </location>
</feature>
<feature type="compositionally biased region" description="Pro residues" evidence="1">
    <location>
        <begin position="27"/>
        <end position="42"/>
    </location>
</feature>
<organism evidence="2 3">
    <name type="scientific">Volvox africanus</name>
    <dbReference type="NCBI Taxonomy" id="51714"/>
    <lineage>
        <taxon>Eukaryota</taxon>
        <taxon>Viridiplantae</taxon>
        <taxon>Chlorophyta</taxon>
        <taxon>core chlorophytes</taxon>
        <taxon>Chlorophyceae</taxon>
        <taxon>CS clade</taxon>
        <taxon>Chlamydomonadales</taxon>
        <taxon>Volvocaceae</taxon>
        <taxon>Volvox</taxon>
    </lineage>
</organism>
<evidence type="ECO:0000313" key="3">
    <source>
        <dbReference type="Proteomes" id="UP001165090"/>
    </source>
</evidence>
<feature type="region of interest" description="Disordered" evidence="1">
    <location>
        <begin position="1"/>
        <end position="77"/>
    </location>
</feature>
<dbReference type="EMBL" id="BSDZ01000004">
    <property type="protein sequence ID" value="GLI59963.1"/>
    <property type="molecule type" value="Genomic_DNA"/>
</dbReference>
<comment type="caution">
    <text evidence="2">The sequence shown here is derived from an EMBL/GenBank/DDBJ whole genome shotgun (WGS) entry which is preliminary data.</text>
</comment>